<feature type="region of interest" description="Disordered" evidence="1">
    <location>
        <begin position="25"/>
        <end position="60"/>
    </location>
</feature>
<evidence type="ECO:0000313" key="3">
    <source>
        <dbReference type="Proteomes" id="UP001521785"/>
    </source>
</evidence>
<comment type="caution">
    <text evidence="2">The sequence shown here is derived from an EMBL/GenBank/DDBJ whole genome shotgun (WGS) entry which is preliminary data.</text>
</comment>
<name>A0ABR3RVW9_9PLEO</name>
<protein>
    <submittedName>
        <fullName evidence="2">Uncharacterized protein</fullName>
    </submittedName>
</protein>
<keyword evidence="3" id="KW-1185">Reference proteome</keyword>
<evidence type="ECO:0000256" key="1">
    <source>
        <dbReference type="SAM" id="MobiDB-lite"/>
    </source>
</evidence>
<accession>A0ABR3RVW9</accession>
<dbReference type="Proteomes" id="UP001521785">
    <property type="component" value="Unassembled WGS sequence"/>
</dbReference>
<evidence type="ECO:0000313" key="2">
    <source>
        <dbReference type="EMBL" id="KAL1608573.1"/>
    </source>
</evidence>
<reference evidence="2 3" key="1">
    <citation type="submission" date="2024-02" db="EMBL/GenBank/DDBJ databases">
        <title>De novo assembly and annotation of 12 fungi associated with fruit tree decline syndrome in Ontario, Canada.</title>
        <authorList>
            <person name="Sulman M."/>
            <person name="Ellouze W."/>
            <person name="Ilyukhin E."/>
        </authorList>
    </citation>
    <scope>NUCLEOTIDE SEQUENCE [LARGE SCALE GENOMIC DNA]</scope>
    <source>
        <strain evidence="2 3">M42-189</strain>
    </source>
</reference>
<organism evidence="2 3">
    <name type="scientific">Paraconiothyrium brasiliense</name>
    <dbReference type="NCBI Taxonomy" id="300254"/>
    <lineage>
        <taxon>Eukaryota</taxon>
        <taxon>Fungi</taxon>
        <taxon>Dikarya</taxon>
        <taxon>Ascomycota</taxon>
        <taxon>Pezizomycotina</taxon>
        <taxon>Dothideomycetes</taxon>
        <taxon>Pleosporomycetidae</taxon>
        <taxon>Pleosporales</taxon>
        <taxon>Massarineae</taxon>
        <taxon>Didymosphaeriaceae</taxon>
        <taxon>Paraconiothyrium</taxon>
    </lineage>
</organism>
<gene>
    <name evidence="2" type="ORF">SLS60_003517</name>
</gene>
<feature type="compositionally biased region" description="Basic and acidic residues" evidence="1">
    <location>
        <begin position="25"/>
        <end position="42"/>
    </location>
</feature>
<proteinExistence type="predicted"/>
<dbReference type="EMBL" id="JAKJXO020000003">
    <property type="protein sequence ID" value="KAL1608573.1"/>
    <property type="molecule type" value="Genomic_DNA"/>
</dbReference>
<sequence>MHYTERLARETEGEIQKRTVEYIRYKLENKSNNDPERNTKSDSDDEPAEDDPRSTSPLYEPAAGELIFITDCYNFPYRDKPPPPTDPAFKTWSPPDPRTTNSLDAFFKHYFCYNHPSSDYWTANRKKTPHPIILCSVTNHNEIHARAKCISGLQTCSAGASPNYVIVMGWDRLTVWRRASEVIAASYSEHPCRYIFDTARNYALAMEGCHDGPLRKKADNWTENAVRGRLDHFQGSYLVRWKEIGGGWDVRAVLKLDIGMGPTKDILGAKLRFLGTEERMLLAHSEEMLDTYLDMFLKKKREGQDHKSDKEPADKPIEKSGMINDRNVTFIVGLCYCVLVRTTAVRRGKLHWNADQTFTSFTGDGYLPYLANGVEMEGFEC</sequence>